<gene>
    <name evidence="2" type="ORF">BaRGS_00003505</name>
</gene>
<reference evidence="2 3" key="1">
    <citation type="journal article" date="2023" name="Sci. Data">
        <title>Genome assembly of the Korean intertidal mud-creeper Batillaria attramentaria.</title>
        <authorList>
            <person name="Patra A.K."/>
            <person name="Ho P.T."/>
            <person name="Jun S."/>
            <person name="Lee S.J."/>
            <person name="Kim Y."/>
            <person name="Won Y.J."/>
        </authorList>
    </citation>
    <scope>NUCLEOTIDE SEQUENCE [LARGE SCALE GENOMIC DNA]</scope>
    <source>
        <strain evidence="2">Wonlab-2016</strain>
    </source>
</reference>
<evidence type="ECO:0000313" key="3">
    <source>
        <dbReference type="Proteomes" id="UP001519460"/>
    </source>
</evidence>
<organism evidence="2 3">
    <name type="scientific">Batillaria attramentaria</name>
    <dbReference type="NCBI Taxonomy" id="370345"/>
    <lineage>
        <taxon>Eukaryota</taxon>
        <taxon>Metazoa</taxon>
        <taxon>Spiralia</taxon>
        <taxon>Lophotrochozoa</taxon>
        <taxon>Mollusca</taxon>
        <taxon>Gastropoda</taxon>
        <taxon>Caenogastropoda</taxon>
        <taxon>Sorbeoconcha</taxon>
        <taxon>Cerithioidea</taxon>
        <taxon>Batillariidae</taxon>
        <taxon>Batillaria</taxon>
    </lineage>
</organism>
<dbReference type="EMBL" id="JACVVK020000011">
    <property type="protein sequence ID" value="KAK7505343.1"/>
    <property type="molecule type" value="Genomic_DNA"/>
</dbReference>
<feature type="non-terminal residue" evidence="2">
    <location>
        <position position="123"/>
    </location>
</feature>
<proteinExistence type="predicted"/>
<dbReference type="Proteomes" id="UP001519460">
    <property type="component" value="Unassembled WGS sequence"/>
</dbReference>
<evidence type="ECO:0000313" key="2">
    <source>
        <dbReference type="EMBL" id="KAK7505343.1"/>
    </source>
</evidence>
<sequence>RRSAVLTSDFLPDNVQTSSLTERRQRLATVHHTFPGPRVCVMTHVMFRLGVIPLKHQEQARPIKRVIVPISCDVCPDGQREASQKDGSDLDSQTLKSSAAMAPAPGVVGPECELSQNNGGGLR</sequence>
<feature type="compositionally biased region" description="Low complexity" evidence="1">
    <location>
        <begin position="99"/>
        <end position="110"/>
    </location>
</feature>
<accession>A0ABD0M0X9</accession>
<comment type="caution">
    <text evidence="2">The sequence shown here is derived from an EMBL/GenBank/DDBJ whole genome shotgun (WGS) entry which is preliminary data.</text>
</comment>
<feature type="non-terminal residue" evidence="2">
    <location>
        <position position="1"/>
    </location>
</feature>
<protein>
    <submittedName>
        <fullName evidence="2">Uncharacterized protein</fullName>
    </submittedName>
</protein>
<keyword evidence="3" id="KW-1185">Reference proteome</keyword>
<evidence type="ECO:0000256" key="1">
    <source>
        <dbReference type="SAM" id="MobiDB-lite"/>
    </source>
</evidence>
<feature type="region of interest" description="Disordered" evidence="1">
    <location>
        <begin position="77"/>
        <end position="123"/>
    </location>
</feature>
<name>A0ABD0M0X9_9CAEN</name>
<dbReference type="AlphaFoldDB" id="A0ABD0M0X9"/>
<feature type="compositionally biased region" description="Basic and acidic residues" evidence="1">
    <location>
        <begin position="78"/>
        <end position="88"/>
    </location>
</feature>